<name>A0A1Y2KCD5_9PROT</name>
<dbReference type="AlphaFoldDB" id="A0A1Y2KCD5"/>
<protein>
    <submittedName>
        <fullName evidence="2">Putative TnpA family transposase</fullName>
    </submittedName>
</protein>
<dbReference type="STRING" id="1434232.MAIT1_04933"/>
<organism evidence="2 3">
    <name type="scientific">Magnetofaba australis IT-1</name>
    <dbReference type="NCBI Taxonomy" id="1434232"/>
    <lineage>
        <taxon>Bacteria</taxon>
        <taxon>Pseudomonadati</taxon>
        <taxon>Pseudomonadota</taxon>
        <taxon>Magnetococcia</taxon>
        <taxon>Magnetococcales</taxon>
        <taxon>Magnetococcaceae</taxon>
        <taxon>Magnetofaba</taxon>
    </lineage>
</organism>
<comment type="caution">
    <text evidence="2">The sequence shown here is derived from an EMBL/GenBank/DDBJ whole genome shotgun (WGS) entry which is preliminary data.</text>
</comment>
<keyword evidence="3" id="KW-1185">Reference proteome</keyword>
<dbReference type="GO" id="GO:0006313">
    <property type="term" value="P:DNA transposition"/>
    <property type="evidence" value="ECO:0007669"/>
    <property type="project" value="InterPro"/>
</dbReference>
<dbReference type="Proteomes" id="UP000194003">
    <property type="component" value="Unassembled WGS sequence"/>
</dbReference>
<evidence type="ECO:0000313" key="2">
    <source>
        <dbReference type="EMBL" id="OSM08615.1"/>
    </source>
</evidence>
<dbReference type="InterPro" id="IPR002513">
    <property type="entry name" value="Tn3_Tnp_DDE_dom"/>
</dbReference>
<reference evidence="2 3" key="1">
    <citation type="journal article" date="2016" name="BMC Genomics">
        <title>Combined genomic and structural analyses of a cultured magnetotactic bacterium reveals its niche adaptation to a dynamic environment.</title>
        <authorList>
            <person name="Araujo A.C."/>
            <person name="Morillo V."/>
            <person name="Cypriano J."/>
            <person name="Teixeira L.C."/>
            <person name="Leao P."/>
            <person name="Lyra S."/>
            <person name="Almeida L.G."/>
            <person name="Bazylinski D.A."/>
            <person name="Vasconcellos A.T."/>
            <person name="Abreu F."/>
            <person name="Lins U."/>
        </authorList>
    </citation>
    <scope>NUCLEOTIDE SEQUENCE [LARGE SCALE GENOMIC DNA]</scope>
    <source>
        <strain evidence="2 3">IT-1</strain>
    </source>
</reference>
<evidence type="ECO:0000259" key="1">
    <source>
        <dbReference type="Pfam" id="PF01526"/>
    </source>
</evidence>
<dbReference type="EMBL" id="LVJN01000004">
    <property type="protein sequence ID" value="OSM08615.1"/>
    <property type="molecule type" value="Genomic_DNA"/>
</dbReference>
<accession>A0A1Y2KCD5</accession>
<dbReference type="GO" id="GO:0004803">
    <property type="term" value="F:transposase activity"/>
    <property type="evidence" value="ECO:0007669"/>
    <property type="project" value="InterPro"/>
</dbReference>
<sequence length="127" mass="14509">MAVALREVGRIERTLFIIDWVLDADMQRRAQIGLNKGESHHALKNALRIGRQGEIRDRTSEGQHYRMAGLNLLAAIVIYWNTARLGEAVAQRKRTGLPVPPELLAHISPLGWSHILLTGEYRWPKRR</sequence>
<evidence type="ECO:0000313" key="3">
    <source>
        <dbReference type="Proteomes" id="UP000194003"/>
    </source>
</evidence>
<proteinExistence type="predicted"/>
<gene>
    <name evidence="2" type="ORF">MAIT1_04933</name>
</gene>
<dbReference type="Pfam" id="PF01526">
    <property type="entry name" value="DDE_Tnp_Tn3"/>
    <property type="match status" value="1"/>
</dbReference>
<feature type="domain" description="Tn3 transposase DDE" evidence="1">
    <location>
        <begin position="2"/>
        <end position="121"/>
    </location>
</feature>